<dbReference type="InParanoid" id="A0A517SA99"/>
<gene>
    <name evidence="1" type="primary">mazF9_1</name>
    <name evidence="1" type="ORF">Pan44_10210</name>
</gene>
<name>A0A517SA99_9PLAN</name>
<dbReference type="GO" id="GO:0016075">
    <property type="term" value="P:rRNA catabolic process"/>
    <property type="evidence" value="ECO:0007669"/>
    <property type="project" value="TreeGrafter"/>
</dbReference>
<evidence type="ECO:0000313" key="2">
    <source>
        <dbReference type="Proteomes" id="UP000315700"/>
    </source>
</evidence>
<dbReference type="OrthoDB" id="9808744at2"/>
<dbReference type="Proteomes" id="UP000315700">
    <property type="component" value="Chromosome"/>
</dbReference>
<dbReference type="RefSeq" id="WP_145027844.1">
    <property type="nucleotide sequence ID" value="NZ_CP036271.1"/>
</dbReference>
<dbReference type="GO" id="GO:0006402">
    <property type="term" value="P:mRNA catabolic process"/>
    <property type="evidence" value="ECO:0007669"/>
    <property type="project" value="TreeGrafter"/>
</dbReference>
<dbReference type="AlphaFoldDB" id="A0A517SA99"/>
<keyword evidence="2" id="KW-1185">Reference proteome</keyword>
<dbReference type="FunCoup" id="A0A517SA99">
    <property type="interactions" value="2"/>
</dbReference>
<evidence type="ECO:0000313" key="1">
    <source>
        <dbReference type="EMBL" id="QDT53006.1"/>
    </source>
</evidence>
<sequence>MLRGELWWVDFGPTIGSEIHKRRPAVIVSNDAANRHASRVQVIPITSNVAKLYPCDASLAVEGRAARAMADQLMTVSKNRLRGRIGAVSKSEMRAVESALRVQLALFFDAPAENGRPGPRATGGLKPVARSVPVRPKEILP</sequence>
<dbReference type="SUPFAM" id="SSF50118">
    <property type="entry name" value="Cell growth inhibitor/plasmid maintenance toxic component"/>
    <property type="match status" value="1"/>
</dbReference>
<dbReference type="InterPro" id="IPR011067">
    <property type="entry name" value="Plasmid_toxin/cell-grow_inhib"/>
</dbReference>
<dbReference type="KEGG" id="ccos:Pan44_10210"/>
<dbReference type="Gene3D" id="2.30.30.110">
    <property type="match status" value="1"/>
</dbReference>
<dbReference type="PANTHER" id="PTHR33988">
    <property type="entry name" value="ENDORIBONUCLEASE MAZF-RELATED"/>
    <property type="match status" value="1"/>
</dbReference>
<reference evidence="1 2" key="1">
    <citation type="submission" date="2019-02" db="EMBL/GenBank/DDBJ databases">
        <title>Deep-cultivation of Planctomycetes and their phenomic and genomic characterization uncovers novel biology.</title>
        <authorList>
            <person name="Wiegand S."/>
            <person name="Jogler M."/>
            <person name="Boedeker C."/>
            <person name="Pinto D."/>
            <person name="Vollmers J."/>
            <person name="Rivas-Marin E."/>
            <person name="Kohn T."/>
            <person name="Peeters S.H."/>
            <person name="Heuer A."/>
            <person name="Rast P."/>
            <person name="Oberbeckmann S."/>
            <person name="Bunk B."/>
            <person name="Jeske O."/>
            <person name="Meyerdierks A."/>
            <person name="Storesund J.E."/>
            <person name="Kallscheuer N."/>
            <person name="Luecker S."/>
            <person name="Lage O.M."/>
            <person name="Pohl T."/>
            <person name="Merkel B.J."/>
            <person name="Hornburger P."/>
            <person name="Mueller R.-W."/>
            <person name="Bruemmer F."/>
            <person name="Labrenz M."/>
            <person name="Spormann A.M."/>
            <person name="Op den Camp H."/>
            <person name="Overmann J."/>
            <person name="Amann R."/>
            <person name="Jetten M.S.M."/>
            <person name="Mascher T."/>
            <person name="Medema M.H."/>
            <person name="Devos D.P."/>
            <person name="Kaster A.-K."/>
            <person name="Ovreas L."/>
            <person name="Rohde M."/>
            <person name="Galperin M.Y."/>
            <person name="Jogler C."/>
        </authorList>
    </citation>
    <scope>NUCLEOTIDE SEQUENCE [LARGE SCALE GENOMIC DNA]</scope>
    <source>
        <strain evidence="1 2">Pan44</strain>
    </source>
</reference>
<dbReference type="EMBL" id="CP036271">
    <property type="protein sequence ID" value="QDT53006.1"/>
    <property type="molecule type" value="Genomic_DNA"/>
</dbReference>
<dbReference type="Pfam" id="PF02452">
    <property type="entry name" value="PemK_toxin"/>
    <property type="match status" value="1"/>
</dbReference>
<dbReference type="GO" id="GO:0004521">
    <property type="term" value="F:RNA endonuclease activity"/>
    <property type="evidence" value="ECO:0007669"/>
    <property type="project" value="TreeGrafter"/>
</dbReference>
<dbReference type="EC" id="3.1.-.-" evidence="1"/>
<protein>
    <submittedName>
        <fullName evidence="1">mRNA interferase MazF9</fullName>
        <ecNumber evidence="1">3.1.-.-</ecNumber>
    </submittedName>
</protein>
<keyword evidence="1" id="KW-0378">Hydrolase</keyword>
<dbReference type="PANTHER" id="PTHR33988:SF1">
    <property type="entry name" value="ENDORIBONUCLEASE MAZF7-RELATED"/>
    <property type="match status" value="1"/>
</dbReference>
<accession>A0A517SA99</accession>
<organism evidence="1 2">
    <name type="scientific">Caulifigura coniformis</name>
    <dbReference type="NCBI Taxonomy" id="2527983"/>
    <lineage>
        <taxon>Bacteria</taxon>
        <taxon>Pseudomonadati</taxon>
        <taxon>Planctomycetota</taxon>
        <taxon>Planctomycetia</taxon>
        <taxon>Planctomycetales</taxon>
        <taxon>Planctomycetaceae</taxon>
        <taxon>Caulifigura</taxon>
    </lineage>
</organism>
<dbReference type="GO" id="GO:0003677">
    <property type="term" value="F:DNA binding"/>
    <property type="evidence" value="ECO:0007669"/>
    <property type="project" value="InterPro"/>
</dbReference>
<dbReference type="GO" id="GO:0016787">
    <property type="term" value="F:hydrolase activity"/>
    <property type="evidence" value="ECO:0007669"/>
    <property type="project" value="UniProtKB-KW"/>
</dbReference>
<proteinExistence type="predicted"/>
<dbReference type="InterPro" id="IPR003477">
    <property type="entry name" value="PemK-like"/>
</dbReference>